<proteinExistence type="predicted"/>
<protein>
    <submittedName>
        <fullName evidence="1">Uncharacterized protein</fullName>
    </submittedName>
</protein>
<evidence type="ECO:0000313" key="1">
    <source>
        <dbReference type="EMBL" id="KAJ1893542.1"/>
    </source>
</evidence>
<sequence length="641" mass="68154">MDSTLSGQSLSDHMLGLLNMQYTGATNHSNSSNLGALGGSIAGQSPFSASPSSTVTGNITALEQTQQQQRVGITVPHHMLTSSGWPMVHQLTTQQQQATDSSATASPAQQSLRNELVLQQLAEVPAQQAAPGELNNYSLILQYWQQFQQQQHQMQLMHAGELNQAAIAMSAVAQQEIERRMPHLQAQIQARALTPAGALLSATPAGQEQQQPPLHGATHSNTSAANWDAANVGGVNPASANIYNFTPNGALGSSGLFAGSTPRASPAPGSAAQKSPKPPVPKKTRRRTGLNNVKKDGAVAAPTPTPTKQGRSRSQSAVKSIPTPGSTVSMLSLAEVPLAELFQAQTPPVEQMPSPPLQHHIPRRDVLGSGIDRLLAFHSSFTGTPRTLEEWNAVIDEHFVADGGLRLDLGTQSYDVPKSTAGRFYRTFFGADGVISMYVALGPATINALPIGTEFVVAFHDVLITTTYASGRRVLESGALRAVFASDFRIRLWAFSATDATVCLPRKRPSGHDDAPVRMADATIARNLEWSAEAPVAPPAQKRRKSSNGRQPQEECVLPADSLRHAEVANTAFSLSDLLALQGVHDVSKVPELLDIWASLQSPSPAEVLKADEPAPVSVPAPPRKRGRKRSTITPAAPTAV</sequence>
<dbReference type="Proteomes" id="UP001150581">
    <property type="component" value="Unassembled WGS sequence"/>
</dbReference>
<accession>A0ACC1IEF2</accession>
<reference evidence="1" key="1">
    <citation type="submission" date="2022-07" db="EMBL/GenBank/DDBJ databases">
        <title>Phylogenomic reconstructions and comparative analyses of Kickxellomycotina fungi.</title>
        <authorList>
            <person name="Reynolds N.K."/>
            <person name="Stajich J.E."/>
            <person name="Barry K."/>
            <person name="Grigoriev I.V."/>
            <person name="Crous P."/>
            <person name="Smith M.E."/>
        </authorList>
    </citation>
    <scope>NUCLEOTIDE SEQUENCE</scope>
    <source>
        <strain evidence="1">Benny 63K</strain>
    </source>
</reference>
<gene>
    <name evidence="1" type="ORF">LPJ66_005689</name>
</gene>
<evidence type="ECO:0000313" key="2">
    <source>
        <dbReference type="Proteomes" id="UP001150581"/>
    </source>
</evidence>
<dbReference type="EMBL" id="JANBPG010000819">
    <property type="protein sequence ID" value="KAJ1893542.1"/>
    <property type="molecule type" value="Genomic_DNA"/>
</dbReference>
<comment type="caution">
    <text evidence="1">The sequence shown here is derived from an EMBL/GenBank/DDBJ whole genome shotgun (WGS) entry which is preliminary data.</text>
</comment>
<name>A0ACC1IEF2_9FUNG</name>
<keyword evidence="2" id="KW-1185">Reference proteome</keyword>
<organism evidence="1 2">
    <name type="scientific">Kickxella alabastrina</name>
    <dbReference type="NCBI Taxonomy" id="61397"/>
    <lineage>
        <taxon>Eukaryota</taxon>
        <taxon>Fungi</taxon>
        <taxon>Fungi incertae sedis</taxon>
        <taxon>Zoopagomycota</taxon>
        <taxon>Kickxellomycotina</taxon>
        <taxon>Kickxellomycetes</taxon>
        <taxon>Kickxellales</taxon>
        <taxon>Kickxellaceae</taxon>
        <taxon>Kickxella</taxon>
    </lineage>
</organism>